<dbReference type="PANTHER" id="PTHR21363">
    <property type="entry name" value="PREPHENATE DEHYDROGENASE"/>
    <property type="match status" value="1"/>
</dbReference>
<dbReference type="Proteomes" id="UP000557204">
    <property type="component" value="Unassembled WGS sequence"/>
</dbReference>
<dbReference type="GO" id="GO:0008977">
    <property type="term" value="F:prephenate dehydrogenase (NAD+) activity"/>
    <property type="evidence" value="ECO:0007669"/>
    <property type="project" value="InterPro"/>
</dbReference>
<dbReference type="EMBL" id="JABFAJ010000022">
    <property type="protein sequence ID" value="NNU28270.1"/>
    <property type="molecule type" value="Genomic_DNA"/>
</dbReference>
<comment type="caution">
    <text evidence="4">The sequence shown here is derived from an EMBL/GenBank/DDBJ whole genome shotgun (WGS) entry which is preliminary data.</text>
</comment>
<evidence type="ECO:0000313" key="4">
    <source>
        <dbReference type="EMBL" id="NNU28270.1"/>
    </source>
</evidence>
<accession>A0A849K746</accession>
<dbReference type="Pfam" id="PF20463">
    <property type="entry name" value="PDH_C"/>
    <property type="match status" value="1"/>
</dbReference>
<organism evidence="4 5">
    <name type="scientific">Isoptericola sediminis</name>
    <dbReference type="NCBI Taxonomy" id="2733572"/>
    <lineage>
        <taxon>Bacteria</taxon>
        <taxon>Bacillati</taxon>
        <taxon>Actinomycetota</taxon>
        <taxon>Actinomycetes</taxon>
        <taxon>Micrococcales</taxon>
        <taxon>Promicromonosporaceae</taxon>
        <taxon>Isoptericola</taxon>
    </lineage>
</organism>
<evidence type="ECO:0000256" key="1">
    <source>
        <dbReference type="ARBA" id="ARBA00007964"/>
    </source>
</evidence>
<dbReference type="InterPro" id="IPR003099">
    <property type="entry name" value="Prephen_DH"/>
</dbReference>
<dbReference type="SUPFAM" id="SSF48179">
    <property type="entry name" value="6-phosphogluconate dehydrogenase C-terminal domain-like"/>
    <property type="match status" value="1"/>
</dbReference>
<dbReference type="PANTHER" id="PTHR21363:SF0">
    <property type="entry name" value="PREPHENATE DEHYDROGENASE [NADP(+)]"/>
    <property type="match status" value="1"/>
</dbReference>
<keyword evidence="5" id="KW-1185">Reference proteome</keyword>
<dbReference type="InterPro" id="IPR008927">
    <property type="entry name" value="6-PGluconate_DH-like_C_sf"/>
</dbReference>
<name>A0A849K746_9MICO</name>
<evidence type="ECO:0000313" key="5">
    <source>
        <dbReference type="Proteomes" id="UP000557204"/>
    </source>
</evidence>
<dbReference type="GO" id="GO:0006571">
    <property type="term" value="P:tyrosine biosynthetic process"/>
    <property type="evidence" value="ECO:0007669"/>
    <property type="project" value="InterPro"/>
</dbReference>
<dbReference type="InterPro" id="IPR036291">
    <property type="entry name" value="NAD(P)-bd_dom_sf"/>
</dbReference>
<protein>
    <submittedName>
        <fullName evidence="4">Prephenate dehydrogenase/arogenate dehydrogenase family protein</fullName>
    </submittedName>
</protein>
<sequence>MTGDAGPTGRVAVVGLGLIGGSLARLLVARGADVVATDASPSVRGAARRAGIAVTDDVAGCVAGADLVVLAVPLRAMASVAEQVAVHASPTATITDVGSVKTPVRAAMADAGLAGRYVGAHPMAGTEHSGFGASDAGLLDGVVWAVTVDDAVAADTERVAEVLTWVTGPCAGRVVVLTDDVHDEAAALVSHVPHVVATQLLNAVAGAPVGPVARLLAAGSFRDGTRVALTDPARTEAMVTENATWVAPALRKVVRDLELVVHRLESNASVHDYFHAADSLRAERRDAAGKGADAPGEPVAVPRTAGWPAVLVERCTAGAVVVGLDDDTVRLTAPRHA</sequence>
<dbReference type="InterPro" id="IPR046825">
    <property type="entry name" value="PDH_C"/>
</dbReference>
<keyword evidence="2" id="KW-0560">Oxidoreductase</keyword>
<evidence type="ECO:0000259" key="3">
    <source>
        <dbReference type="PROSITE" id="PS51176"/>
    </source>
</evidence>
<dbReference type="PROSITE" id="PS51176">
    <property type="entry name" value="PDH_ADH"/>
    <property type="match status" value="1"/>
</dbReference>
<gene>
    <name evidence="4" type="ORF">HLI28_12050</name>
</gene>
<evidence type="ECO:0000256" key="2">
    <source>
        <dbReference type="ARBA" id="ARBA00023002"/>
    </source>
</evidence>
<feature type="domain" description="Prephenate/arogenate dehydrogenase" evidence="3">
    <location>
        <begin position="9"/>
        <end position="295"/>
    </location>
</feature>
<dbReference type="Gene3D" id="1.10.3660.10">
    <property type="entry name" value="6-phosphogluconate dehydrogenase C-terminal like domain"/>
    <property type="match status" value="1"/>
</dbReference>
<reference evidence="4 5" key="1">
    <citation type="submission" date="2020-05" db="EMBL/GenBank/DDBJ databases">
        <title>Genome sequence of Isoptericola sp. JC619 isolated from Chilika lagoon, India.</title>
        <authorList>
            <person name="Kumar D."/>
            <person name="Appam K."/>
            <person name="Gandham S."/>
            <person name="Uppada J."/>
            <person name="Sasikala C."/>
            <person name="Venkata Ramana C."/>
        </authorList>
    </citation>
    <scope>NUCLEOTIDE SEQUENCE [LARGE SCALE GENOMIC DNA]</scope>
    <source>
        <strain evidence="4 5">JC619</strain>
    </source>
</reference>
<dbReference type="InterPro" id="IPR046826">
    <property type="entry name" value="PDH_N"/>
</dbReference>
<dbReference type="RefSeq" id="WP_171247817.1">
    <property type="nucleotide sequence ID" value="NZ_JABFAJ010000022.1"/>
</dbReference>
<dbReference type="SUPFAM" id="SSF51735">
    <property type="entry name" value="NAD(P)-binding Rossmann-fold domains"/>
    <property type="match status" value="1"/>
</dbReference>
<dbReference type="InterPro" id="IPR050812">
    <property type="entry name" value="Preph/Arog_dehydrog"/>
</dbReference>
<dbReference type="AlphaFoldDB" id="A0A849K746"/>
<dbReference type="GO" id="GO:0004665">
    <property type="term" value="F:prephenate dehydrogenase (NADP+) activity"/>
    <property type="evidence" value="ECO:0007669"/>
    <property type="project" value="InterPro"/>
</dbReference>
<proteinExistence type="inferred from homology"/>
<comment type="similarity">
    <text evidence="1">Belongs to the prephenate/arogenate dehydrogenase family.</text>
</comment>
<dbReference type="Pfam" id="PF02153">
    <property type="entry name" value="PDH_N"/>
    <property type="match status" value="1"/>
</dbReference>
<dbReference type="Gene3D" id="3.40.50.720">
    <property type="entry name" value="NAD(P)-binding Rossmann-like Domain"/>
    <property type="match status" value="1"/>
</dbReference>
<dbReference type="GO" id="GO:0070403">
    <property type="term" value="F:NAD+ binding"/>
    <property type="evidence" value="ECO:0007669"/>
    <property type="project" value="InterPro"/>
</dbReference>